<sequence length="112" mass="12753">MGIANALLVDGPLVFVLGMMMKTVVNFNFDAAGKRTLPIRKEYLPSWNKRSWGNNTTPFHIQRSSYRQTRIDQNLKECFYLVLGCSQIMARAIPYVNVLHAQTPNPSTPKRP</sequence>
<dbReference type="EMBL" id="KN831957">
    <property type="protein sequence ID" value="KIO08617.1"/>
    <property type="molecule type" value="Genomic_DNA"/>
</dbReference>
<accession>A0A0C3KG99</accession>
<dbReference type="InParanoid" id="A0A0C3KG99"/>
<evidence type="ECO:0000313" key="1">
    <source>
        <dbReference type="EMBL" id="KIO08617.1"/>
    </source>
</evidence>
<keyword evidence="2" id="KW-1185">Reference proteome</keyword>
<dbReference type="Proteomes" id="UP000054217">
    <property type="component" value="Unassembled WGS sequence"/>
</dbReference>
<gene>
    <name evidence="1" type="ORF">M404DRAFT_366925</name>
</gene>
<name>A0A0C3KG99_PISTI</name>
<reference evidence="2" key="2">
    <citation type="submission" date="2015-01" db="EMBL/GenBank/DDBJ databases">
        <title>Evolutionary Origins and Diversification of the Mycorrhizal Mutualists.</title>
        <authorList>
            <consortium name="DOE Joint Genome Institute"/>
            <consortium name="Mycorrhizal Genomics Consortium"/>
            <person name="Kohler A."/>
            <person name="Kuo A."/>
            <person name="Nagy L.G."/>
            <person name="Floudas D."/>
            <person name="Copeland A."/>
            <person name="Barry K.W."/>
            <person name="Cichocki N."/>
            <person name="Veneault-Fourrey C."/>
            <person name="LaButti K."/>
            <person name="Lindquist E.A."/>
            <person name="Lipzen A."/>
            <person name="Lundell T."/>
            <person name="Morin E."/>
            <person name="Murat C."/>
            <person name="Riley R."/>
            <person name="Ohm R."/>
            <person name="Sun H."/>
            <person name="Tunlid A."/>
            <person name="Henrissat B."/>
            <person name="Grigoriev I.V."/>
            <person name="Hibbett D.S."/>
            <person name="Martin F."/>
        </authorList>
    </citation>
    <scope>NUCLEOTIDE SEQUENCE [LARGE SCALE GENOMIC DNA]</scope>
    <source>
        <strain evidence="2">Marx 270</strain>
    </source>
</reference>
<dbReference type="AlphaFoldDB" id="A0A0C3KG99"/>
<reference evidence="1 2" key="1">
    <citation type="submission" date="2014-04" db="EMBL/GenBank/DDBJ databases">
        <authorList>
            <consortium name="DOE Joint Genome Institute"/>
            <person name="Kuo A."/>
            <person name="Kohler A."/>
            <person name="Costa M.D."/>
            <person name="Nagy L.G."/>
            <person name="Floudas D."/>
            <person name="Copeland A."/>
            <person name="Barry K.W."/>
            <person name="Cichocki N."/>
            <person name="Veneault-Fourrey C."/>
            <person name="LaButti K."/>
            <person name="Lindquist E.A."/>
            <person name="Lipzen A."/>
            <person name="Lundell T."/>
            <person name="Morin E."/>
            <person name="Murat C."/>
            <person name="Sun H."/>
            <person name="Tunlid A."/>
            <person name="Henrissat B."/>
            <person name="Grigoriev I.V."/>
            <person name="Hibbett D.S."/>
            <person name="Martin F."/>
            <person name="Nordberg H.P."/>
            <person name="Cantor M.N."/>
            <person name="Hua S.X."/>
        </authorList>
    </citation>
    <scope>NUCLEOTIDE SEQUENCE [LARGE SCALE GENOMIC DNA]</scope>
    <source>
        <strain evidence="1 2">Marx 270</strain>
    </source>
</reference>
<protein>
    <submittedName>
        <fullName evidence="1">Uncharacterized protein</fullName>
    </submittedName>
</protein>
<dbReference type="HOGENOM" id="CLU_2146885_0_0_1"/>
<proteinExistence type="predicted"/>
<evidence type="ECO:0000313" key="2">
    <source>
        <dbReference type="Proteomes" id="UP000054217"/>
    </source>
</evidence>
<organism evidence="1 2">
    <name type="scientific">Pisolithus tinctorius Marx 270</name>
    <dbReference type="NCBI Taxonomy" id="870435"/>
    <lineage>
        <taxon>Eukaryota</taxon>
        <taxon>Fungi</taxon>
        <taxon>Dikarya</taxon>
        <taxon>Basidiomycota</taxon>
        <taxon>Agaricomycotina</taxon>
        <taxon>Agaricomycetes</taxon>
        <taxon>Agaricomycetidae</taxon>
        <taxon>Boletales</taxon>
        <taxon>Sclerodermatineae</taxon>
        <taxon>Pisolithaceae</taxon>
        <taxon>Pisolithus</taxon>
    </lineage>
</organism>